<evidence type="ECO:0000313" key="2">
    <source>
        <dbReference type="EMBL" id="BBH26307.1"/>
    </source>
</evidence>
<evidence type="ECO:0000313" key="3">
    <source>
        <dbReference type="Proteomes" id="UP000268059"/>
    </source>
</evidence>
<organism evidence="2 3">
    <name type="scientific">Intestinibaculum porci</name>
    <dbReference type="NCBI Taxonomy" id="2487118"/>
    <lineage>
        <taxon>Bacteria</taxon>
        <taxon>Bacillati</taxon>
        <taxon>Bacillota</taxon>
        <taxon>Erysipelotrichia</taxon>
        <taxon>Erysipelotrichales</taxon>
        <taxon>Erysipelotrichaceae</taxon>
        <taxon>Intestinibaculum</taxon>
    </lineage>
</organism>
<feature type="domain" description="HD" evidence="1">
    <location>
        <begin position="22"/>
        <end position="113"/>
    </location>
</feature>
<dbReference type="KEGG" id="ebm:SG0102_12410"/>
<dbReference type="InterPro" id="IPR003607">
    <property type="entry name" value="HD/PDEase_dom"/>
</dbReference>
<dbReference type="AlphaFoldDB" id="A0A3G9J546"/>
<evidence type="ECO:0000259" key="1">
    <source>
        <dbReference type="Pfam" id="PF01966"/>
    </source>
</evidence>
<gene>
    <name evidence="2" type="ORF">SG0102_12410</name>
</gene>
<dbReference type="EMBL" id="AP019309">
    <property type="protein sequence ID" value="BBH26307.1"/>
    <property type="molecule type" value="Genomic_DNA"/>
</dbReference>
<name>A0A3G9J546_9FIRM</name>
<reference evidence="2 3" key="1">
    <citation type="submission" date="2018-11" db="EMBL/GenBank/DDBJ databases">
        <title>Novel Erysipelotrichaceae bacterium isolated from small intestine of a swine.</title>
        <authorList>
            <person name="Kim J.S."/>
            <person name="Choe H."/>
            <person name="Lee Y.R."/>
            <person name="Kim K.M."/>
            <person name="Park D.S."/>
        </authorList>
    </citation>
    <scope>NUCLEOTIDE SEQUENCE [LARGE SCALE GENOMIC DNA]</scope>
    <source>
        <strain evidence="2 3">SG0102</strain>
    </source>
</reference>
<dbReference type="OrthoDB" id="155250at2"/>
<dbReference type="Gene3D" id="1.10.3210.10">
    <property type="entry name" value="Hypothetical protein af1432"/>
    <property type="match status" value="1"/>
</dbReference>
<proteinExistence type="predicted"/>
<sequence>MRKKLNTLMKTMIDYYEGDPKRIQHFIKVASLAKEIASLEDCDKEVMHLVEATGYVHDIGIRKAEKEVGYSTPKLQEEYGPDLAKEMMEKLHFKADFIDRVCFIVGHHHTIKAVDGLDFQIIIEADFLVNAYEDDMPKSAIINARDHFFKTASGIAIINAMFGLDK</sequence>
<keyword evidence="2" id="KW-0378">Hydrolase</keyword>
<dbReference type="CDD" id="cd00077">
    <property type="entry name" value="HDc"/>
    <property type="match status" value="1"/>
</dbReference>
<protein>
    <submittedName>
        <fullName evidence="2">HD family phosphohydrolase</fullName>
    </submittedName>
</protein>
<dbReference type="Pfam" id="PF01966">
    <property type="entry name" value="HD"/>
    <property type="match status" value="1"/>
</dbReference>
<dbReference type="InParanoid" id="A0A3G9J546"/>
<dbReference type="SUPFAM" id="SSF109604">
    <property type="entry name" value="HD-domain/PDEase-like"/>
    <property type="match status" value="1"/>
</dbReference>
<dbReference type="RefSeq" id="WP_125119194.1">
    <property type="nucleotide sequence ID" value="NZ_AP019309.1"/>
</dbReference>
<accession>A0A3G9J546</accession>
<dbReference type="Proteomes" id="UP000268059">
    <property type="component" value="Chromosome"/>
</dbReference>
<keyword evidence="3" id="KW-1185">Reference proteome</keyword>
<dbReference type="GO" id="GO:0016787">
    <property type="term" value="F:hydrolase activity"/>
    <property type="evidence" value="ECO:0007669"/>
    <property type="project" value="UniProtKB-KW"/>
</dbReference>
<dbReference type="InterPro" id="IPR006674">
    <property type="entry name" value="HD_domain"/>
</dbReference>